<keyword evidence="3" id="KW-0132">Cell division</keyword>
<keyword evidence="5 9" id="KW-1133">Transmembrane helix</keyword>
<dbReference type="Pfam" id="PF08478">
    <property type="entry name" value="POTRA_1"/>
    <property type="match status" value="1"/>
</dbReference>
<dbReference type="InterPro" id="IPR005548">
    <property type="entry name" value="Cell_div_FtsQ/DivIB_C"/>
</dbReference>
<evidence type="ECO:0000256" key="4">
    <source>
        <dbReference type="ARBA" id="ARBA00022692"/>
    </source>
</evidence>
<protein>
    <submittedName>
        <fullName evidence="11">FtsQ-type POTRA domain-containing protein</fullName>
    </submittedName>
</protein>
<evidence type="ECO:0000256" key="9">
    <source>
        <dbReference type="SAM" id="Phobius"/>
    </source>
</evidence>
<evidence type="ECO:0000313" key="12">
    <source>
        <dbReference type="Proteomes" id="UP001336020"/>
    </source>
</evidence>
<sequence>MTPDSTKTTERRASRSGRTRRDERATVRRARKSARDEATGVSNAARRPSGRSVRLRTVLIGGIVVIALLVAIVVAWTSPLLSVRSVEVTGNDVITREEVVSSLEIADGTPLLQVDTAEVAQRVASALPRAATVRVQRVYPSTVRVTIVERIAVVYFDGQDGTHSIDAEGVDFAVEPPPLLTPRLVTGSPGTGDPATAAAVEVVGLLPPELAVQVQEVAAGSDSDISLILVDGRVVVWGGVDRSDRKAAVILPLLTQPGQQFDVASPDLPTVR</sequence>
<feature type="domain" description="POTRA" evidence="10">
    <location>
        <begin position="81"/>
        <end position="150"/>
    </location>
</feature>
<evidence type="ECO:0000256" key="5">
    <source>
        <dbReference type="ARBA" id="ARBA00022989"/>
    </source>
</evidence>
<keyword evidence="4 9" id="KW-0812">Transmembrane</keyword>
<proteinExistence type="predicted"/>
<evidence type="ECO:0000256" key="1">
    <source>
        <dbReference type="ARBA" id="ARBA00004370"/>
    </source>
</evidence>
<evidence type="ECO:0000256" key="2">
    <source>
        <dbReference type="ARBA" id="ARBA00022475"/>
    </source>
</evidence>
<name>A0ABU7LE78_9NOCA</name>
<dbReference type="PROSITE" id="PS51779">
    <property type="entry name" value="POTRA"/>
    <property type="match status" value="1"/>
</dbReference>
<feature type="transmembrane region" description="Helical" evidence="9">
    <location>
        <begin position="55"/>
        <end position="76"/>
    </location>
</feature>
<evidence type="ECO:0000259" key="10">
    <source>
        <dbReference type="PROSITE" id="PS51779"/>
    </source>
</evidence>
<organism evidence="11 12">
    <name type="scientific">Rhodococcus artemisiae</name>
    <dbReference type="NCBI Taxonomy" id="714159"/>
    <lineage>
        <taxon>Bacteria</taxon>
        <taxon>Bacillati</taxon>
        <taxon>Actinomycetota</taxon>
        <taxon>Actinomycetes</taxon>
        <taxon>Mycobacteriales</taxon>
        <taxon>Nocardiaceae</taxon>
        <taxon>Rhodococcus</taxon>
    </lineage>
</organism>
<accession>A0ABU7LE78</accession>
<comment type="subcellular location">
    <subcellularLocation>
        <location evidence="1">Membrane</location>
    </subcellularLocation>
</comment>
<dbReference type="Proteomes" id="UP001336020">
    <property type="component" value="Unassembled WGS sequence"/>
</dbReference>
<evidence type="ECO:0000313" key="11">
    <source>
        <dbReference type="EMBL" id="MEE2059861.1"/>
    </source>
</evidence>
<dbReference type="PANTHER" id="PTHR37820:SF1">
    <property type="entry name" value="CELL DIVISION PROTEIN FTSQ"/>
    <property type="match status" value="1"/>
</dbReference>
<dbReference type="Pfam" id="PF03799">
    <property type="entry name" value="FtsQ_DivIB_C"/>
    <property type="match status" value="1"/>
</dbReference>
<gene>
    <name evidence="11" type="ORF">Q7514_20270</name>
</gene>
<dbReference type="InterPro" id="IPR013685">
    <property type="entry name" value="POTRA_FtsQ_type"/>
</dbReference>
<keyword evidence="6 9" id="KW-0472">Membrane</keyword>
<keyword evidence="7" id="KW-0131">Cell cycle</keyword>
<evidence type="ECO:0000256" key="7">
    <source>
        <dbReference type="ARBA" id="ARBA00023306"/>
    </source>
</evidence>
<reference evidence="11 12" key="1">
    <citation type="submission" date="2023-07" db="EMBL/GenBank/DDBJ databases">
        <authorList>
            <person name="Girao M."/>
            <person name="Carvalho M.F."/>
        </authorList>
    </citation>
    <scope>NUCLEOTIDE SEQUENCE [LARGE SCALE GENOMIC DNA]</scope>
    <source>
        <strain evidence="11 12">YIM65754</strain>
    </source>
</reference>
<dbReference type="PANTHER" id="PTHR37820">
    <property type="entry name" value="CELL DIVISION PROTEIN DIVIB"/>
    <property type="match status" value="1"/>
</dbReference>
<keyword evidence="12" id="KW-1185">Reference proteome</keyword>
<evidence type="ECO:0000256" key="8">
    <source>
        <dbReference type="SAM" id="MobiDB-lite"/>
    </source>
</evidence>
<feature type="compositionally biased region" description="Basic and acidic residues" evidence="8">
    <location>
        <begin position="7"/>
        <end position="26"/>
    </location>
</feature>
<evidence type="ECO:0000256" key="3">
    <source>
        <dbReference type="ARBA" id="ARBA00022618"/>
    </source>
</evidence>
<dbReference type="EMBL" id="JAUTXY010000010">
    <property type="protein sequence ID" value="MEE2059861.1"/>
    <property type="molecule type" value="Genomic_DNA"/>
</dbReference>
<evidence type="ECO:0000256" key="6">
    <source>
        <dbReference type="ARBA" id="ARBA00023136"/>
    </source>
</evidence>
<dbReference type="RefSeq" id="WP_330135068.1">
    <property type="nucleotide sequence ID" value="NZ_JAUTXY010000010.1"/>
</dbReference>
<comment type="caution">
    <text evidence="11">The sequence shown here is derived from an EMBL/GenBank/DDBJ whole genome shotgun (WGS) entry which is preliminary data.</text>
</comment>
<dbReference type="InterPro" id="IPR034746">
    <property type="entry name" value="POTRA"/>
</dbReference>
<feature type="region of interest" description="Disordered" evidence="8">
    <location>
        <begin position="1"/>
        <end position="47"/>
    </location>
</feature>
<dbReference type="InterPro" id="IPR050487">
    <property type="entry name" value="FtsQ_DivIB"/>
</dbReference>
<keyword evidence="2" id="KW-1003">Cell membrane</keyword>
<dbReference type="Gene3D" id="3.10.20.310">
    <property type="entry name" value="membrane protein fhac"/>
    <property type="match status" value="1"/>
</dbReference>